<evidence type="ECO:0000313" key="3">
    <source>
        <dbReference type="Proteomes" id="UP000612899"/>
    </source>
</evidence>
<dbReference type="RefSeq" id="WP_203914232.1">
    <property type="nucleotide sequence ID" value="NZ_BONY01000097.1"/>
</dbReference>
<name>A0A8J3QGP7_9ACTN</name>
<protein>
    <recommendedName>
        <fullName evidence="4">VCBS repeat-containing protein</fullName>
    </recommendedName>
</protein>
<accession>A0A8J3QGP7</accession>
<dbReference type="EMBL" id="BONY01000097">
    <property type="protein sequence ID" value="GIH10518.1"/>
    <property type="molecule type" value="Genomic_DNA"/>
</dbReference>
<dbReference type="Proteomes" id="UP000612899">
    <property type="component" value="Unassembled WGS sequence"/>
</dbReference>
<keyword evidence="1" id="KW-0732">Signal</keyword>
<gene>
    <name evidence="2" type="ORF">Rhe02_85850</name>
</gene>
<reference evidence="2" key="1">
    <citation type="submission" date="2021-01" db="EMBL/GenBank/DDBJ databases">
        <title>Whole genome shotgun sequence of Rhizocola hellebori NBRC 109834.</title>
        <authorList>
            <person name="Komaki H."/>
            <person name="Tamura T."/>
        </authorList>
    </citation>
    <scope>NUCLEOTIDE SEQUENCE</scope>
    <source>
        <strain evidence="2">NBRC 109834</strain>
    </source>
</reference>
<comment type="caution">
    <text evidence="2">The sequence shown here is derived from an EMBL/GenBank/DDBJ whole genome shotgun (WGS) entry which is preliminary data.</text>
</comment>
<feature type="chain" id="PRO_5035211769" description="VCBS repeat-containing protein" evidence="1">
    <location>
        <begin position="36"/>
        <end position="411"/>
    </location>
</feature>
<dbReference type="SUPFAM" id="SSF69318">
    <property type="entry name" value="Integrin alpha N-terminal domain"/>
    <property type="match status" value="1"/>
</dbReference>
<dbReference type="AlphaFoldDB" id="A0A8J3QGP7"/>
<dbReference type="InterPro" id="IPR028994">
    <property type="entry name" value="Integrin_alpha_N"/>
</dbReference>
<proteinExistence type="predicted"/>
<sequence>MKRRSAGRRRLLAAFTATVPMTAGSLLGLAAPASAEPESTSDAGIFACSSVPPNADPNVLKNVFEVGRKLHASDRVMLAGFEAGWVESRMNNLACGDRDSLGVFQQRPSQGWGTPDQILDVRYASSSFFSRAIPIADSNPGYSAGTVAQSVQRSAFPERYDQAQGTAQNLIAQAEQLATGKSTVGFYRPADASFNLTNGHDGTSEHSFSFGPANMVPIAGDWDGDGKSTVGFYRPADGSFHLKNSHSGGASDVSFVFGPPNMVPIAGDWNADGKTTVGFYQPSDGSFHLTDGHDGTAEHAFLYGPPNMKPIAGDWNYDGKSTVGFYNPGDGSFHLTNEHDGTSEHAFVFGPPNMVPIAGDWNGDGKSTVGFYRPTDGSFHLKDSHAGGASDAAFGYGPPNMRPIAGDWNNE</sequence>
<evidence type="ECO:0000313" key="2">
    <source>
        <dbReference type="EMBL" id="GIH10518.1"/>
    </source>
</evidence>
<dbReference type="InterPro" id="IPR006311">
    <property type="entry name" value="TAT_signal"/>
</dbReference>
<feature type="signal peptide" evidence="1">
    <location>
        <begin position="1"/>
        <end position="35"/>
    </location>
</feature>
<organism evidence="2 3">
    <name type="scientific">Rhizocola hellebori</name>
    <dbReference type="NCBI Taxonomy" id="1392758"/>
    <lineage>
        <taxon>Bacteria</taxon>
        <taxon>Bacillati</taxon>
        <taxon>Actinomycetota</taxon>
        <taxon>Actinomycetes</taxon>
        <taxon>Micromonosporales</taxon>
        <taxon>Micromonosporaceae</taxon>
        <taxon>Rhizocola</taxon>
    </lineage>
</organism>
<evidence type="ECO:0000256" key="1">
    <source>
        <dbReference type="SAM" id="SignalP"/>
    </source>
</evidence>
<dbReference type="PROSITE" id="PS51318">
    <property type="entry name" value="TAT"/>
    <property type="match status" value="1"/>
</dbReference>
<evidence type="ECO:0008006" key="4">
    <source>
        <dbReference type="Google" id="ProtNLM"/>
    </source>
</evidence>
<keyword evidence="3" id="KW-1185">Reference proteome</keyword>